<dbReference type="Pfam" id="PF00069">
    <property type="entry name" value="Pkinase"/>
    <property type="match status" value="1"/>
</dbReference>
<dbReference type="EC" id="2.7.11.1" evidence="1"/>
<dbReference type="AlphaFoldDB" id="A0A4S8N0Q4"/>
<keyword evidence="9" id="KW-0812">Transmembrane</keyword>
<dbReference type="GO" id="GO:0005524">
    <property type="term" value="F:ATP binding"/>
    <property type="evidence" value="ECO:0007669"/>
    <property type="project" value="UniProtKB-UniRule"/>
</dbReference>
<dbReference type="Proteomes" id="UP000307087">
    <property type="component" value="Unassembled WGS sequence"/>
</dbReference>
<evidence type="ECO:0000256" key="9">
    <source>
        <dbReference type="SAM" id="Phobius"/>
    </source>
</evidence>
<accession>A0A4S8N0Q4</accession>
<dbReference type="PROSITE" id="PS00108">
    <property type="entry name" value="PROTEIN_KINASE_ST"/>
    <property type="match status" value="1"/>
</dbReference>
<dbReference type="PROSITE" id="PS00107">
    <property type="entry name" value="PROTEIN_KINASE_ATP"/>
    <property type="match status" value="1"/>
</dbReference>
<keyword evidence="9" id="KW-0472">Membrane</keyword>
<dbReference type="PANTHER" id="PTHR43289:SF6">
    <property type="entry name" value="SERINE_THREONINE-PROTEIN KINASE NEKL-3"/>
    <property type="match status" value="1"/>
</dbReference>
<dbReference type="InterPro" id="IPR008271">
    <property type="entry name" value="Ser/Thr_kinase_AS"/>
</dbReference>
<feature type="compositionally biased region" description="Low complexity" evidence="8">
    <location>
        <begin position="329"/>
        <end position="350"/>
    </location>
</feature>
<evidence type="ECO:0000256" key="5">
    <source>
        <dbReference type="ARBA" id="ARBA00022777"/>
    </source>
</evidence>
<protein>
    <recommendedName>
        <fullName evidence="1">non-specific serine/threonine protein kinase</fullName>
        <ecNumber evidence="1">2.7.11.1</ecNumber>
    </recommendedName>
</protein>
<evidence type="ECO:0000313" key="12">
    <source>
        <dbReference type="Proteomes" id="UP000307087"/>
    </source>
</evidence>
<dbReference type="GO" id="GO:0004674">
    <property type="term" value="F:protein serine/threonine kinase activity"/>
    <property type="evidence" value="ECO:0007669"/>
    <property type="project" value="UniProtKB-KW"/>
</dbReference>
<comment type="caution">
    <text evidence="11">The sequence shown here is derived from an EMBL/GenBank/DDBJ whole genome shotgun (WGS) entry which is preliminary data.</text>
</comment>
<feature type="binding site" evidence="7">
    <location>
        <position position="48"/>
    </location>
    <ligand>
        <name>ATP</name>
        <dbReference type="ChEBI" id="CHEBI:30616"/>
    </ligand>
</feature>
<keyword evidence="4 7" id="KW-0547">Nucleotide-binding</keyword>
<evidence type="ECO:0000256" key="7">
    <source>
        <dbReference type="PROSITE-ProRule" id="PRU10141"/>
    </source>
</evidence>
<name>A0A4S8N0Q4_9ACTN</name>
<evidence type="ECO:0000256" key="8">
    <source>
        <dbReference type="SAM" id="MobiDB-lite"/>
    </source>
</evidence>
<dbReference type="InterPro" id="IPR011009">
    <property type="entry name" value="Kinase-like_dom_sf"/>
</dbReference>
<evidence type="ECO:0000259" key="10">
    <source>
        <dbReference type="PROSITE" id="PS50011"/>
    </source>
</evidence>
<evidence type="ECO:0000256" key="2">
    <source>
        <dbReference type="ARBA" id="ARBA00022527"/>
    </source>
</evidence>
<keyword evidence="5 11" id="KW-0418">Kinase</keyword>
<dbReference type="PANTHER" id="PTHR43289">
    <property type="entry name" value="MITOGEN-ACTIVATED PROTEIN KINASE KINASE KINASE 20-RELATED"/>
    <property type="match status" value="1"/>
</dbReference>
<dbReference type="Gene3D" id="3.30.200.20">
    <property type="entry name" value="Phosphorylase Kinase, domain 1"/>
    <property type="match status" value="1"/>
</dbReference>
<feature type="region of interest" description="Disordered" evidence="8">
    <location>
        <begin position="323"/>
        <end position="362"/>
    </location>
</feature>
<dbReference type="CDD" id="cd14014">
    <property type="entry name" value="STKc_PknB_like"/>
    <property type="match status" value="1"/>
</dbReference>
<dbReference type="OrthoDB" id="9762169at2"/>
<dbReference type="InterPro" id="IPR017441">
    <property type="entry name" value="Protein_kinase_ATP_BS"/>
</dbReference>
<sequence>MSQPPHLGAPAPGDQIGPYRIVRELGRGGMGTVYEAVDTTLHRNVALKVIAIPLAGDPEFRSRFVREAQAQASLDSPHVVQVFSHGQADGRLYIASQLIPDGDLGTMLRRHGPPPTAMAVELIAQVADGLSEAHRVGLVHRDIKPANVLLRQRGTDTVAYLADFGIARQVGGPHTIISASGPVVAGTPTYMAPELHQGAPAGPASDVYSLGCLLWATLTGQAPYSGTSDFQVVDAHVHGPIPQLPARTAADRELNRVLATALAKNPGQRYPTAAAVRDDLRSVLAMSGSPGRWRAGVVAAVLSVVVALVVLTVLAVVLIGRGDDDPEAGSDPVPSSSGSGQESGSASPSGQTSPRGFTGSEEEETAIANIAAALEADGELDAAGADCTARGLVEKHGIDGLQDAGLLDDDLEFNESGGGNPDATVLADLFTITFTCLYEQSSAAE</sequence>
<evidence type="ECO:0000313" key="11">
    <source>
        <dbReference type="EMBL" id="THV09348.1"/>
    </source>
</evidence>
<dbReference type="EMBL" id="STGW01000014">
    <property type="protein sequence ID" value="THV09348.1"/>
    <property type="molecule type" value="Genomic_DNA"/>
</dbReference>
<evidence type="ECO:0000256" key="4">
    <source>
        <dbReference type="ARBA" id="ARBA00022741"/>
    </source>
</evidence>
<dbReference type="RefSeq" id="WP_136564008.1">
    <property type="nucleotide sequence ID" value="NZ_BAABLS010000006.1"/>
</dbReference>
<keyword evidence="12" id="KW-1185">Reference proteome</keyword>
<reference evidence="11 12" key="1">
    <citation type="journal article" date="2009" name="Int. J. Syst. Evol. Microbiol.">
        <title>Nocardioides caeni sp. nov., isolated from wastewater.</title>
        <authorList>
            <person name="Yoon J.H."/>
            <person name="Kang S.J."/>
            <person name="Park S."/>
            <person name="Kim W."/>
            <person name="Oh T.K."/>
        </authorList>
    </citation>
    <scope>NUCLEOTIDE SEQUENCE [LARGE SCALE GENOMIC DNA]</scope>
    <source>
        <strain evidence="11 12">DSM 23134</strain>
    </source>
</reference>
<organism evidence="11 12">
    <name type="scientific">Nocardioides caeni</name>
    <dbReference type="NCBI Taxonomy" id="574700"/>
    <lineage>
        <taxon>Bacteria</taxon>
        <taxon>Bacillati</taxon>
        <taxon>Actinomycetota</taxon>
        <taxon>Actinomycetes</taxon>
        <taxon>Propionibacteriales</taxon>
        <taxon>Nocardioidaceae</taxon>
        <taxon>Nocardioides</taxon>
    </lineage>
</organism>
<evidence type="ECO:0000256" key="6">
    <source>
        <dbReference type="ARBA" id="ARBA00022840"/>
    </source>
</evidence>
<dbReference type="Gene3D" id="1.10.510.10">
    <property type="entry name" value="Transferase(Phosphotransferase) domain 1"/>
    <property type="match status" value="1"/>
</dbReference>
<keyword evidence="9" id="KW-1133">Transmembrane helix</keyword>
<dbReference type="SMART" id="SM00220">
    <property type="entry name" value="S_TKc"/>
    <property type="match status" value="1"/>
</dbReference>
<gene>
    <name evidence="11" type="ORF">E9934_16555</name>
</gene>
<dbReference type="SUPFAM" id="SSF56112">
    <property type="entry name" value="Protein kinase-like (PK-like)"/>
    <property type="match status" value="1"/>
</dbReference>
<feature type="transmembrane region" description="Helical" evidence="9">
    <location>
        <begin position="295"/>
        <end position="320"/>
    </location>
</feature>
<keyword evidence="6 7" id="KW-0067">ATP-binding</keyword>
<dbReference type="InterPro" id="IPR000719">
    <property type="entry name" value="Prot_kinase_dom"/>
</dbReference>
<keyword evidence="3" id="KW-0808">Transferase</keyword>
<keyword evidence="2 11" id="KW-0723">Serine/threonine-protein kinase</keyword>
<proteinExistence type="predicted"/>
<dbReference type="PROSITE" id="PS50011">
    <property type="entry name" value="PROTEIN_KINASE_DOM"/>
    <property type="match status" value="1"/>
</dbReference>
<evidence type="ECO:0000256" key="3">
    <source>
        <dbReference type="ARBA" id="ARBA00022679"/>
    </source>
</evidence>
<evidence type="ECO:0000256" key="1">
    <source>
        <dbReference type="ARBA" id="ARBA00012513"/>
    </source>
</evidence>
<feature type="domain" description="Protein kinase" evidence="10">
    <location>
        <begin position="19"/>
        <end position="284"/>
    </location>
</feature>